<dbReference type="Pfam" id="PF00646">
    <property type="entry name" value="F-box"/>
    <property type="match status" value="1"/>
</dbReference>
<dbReference type="EMBL" id="JAAGAX010000003">
    <property type="protein sequence ID" value="KAF2320802.1"/>
    <property type="molecule type" value="Genomic_DNA"/>
</dbReference>
<dbReference type="PANTHER" id="PTHR33526">
    <property type="entry name" value="OS07G0123800 PROTEIN"/>
    <property type="match status" value="1"/>
</dbReference>
<evidence type="ECO:0000313" key="2">
    <source>
        <dbReference type="EMBL" id="KAF2320802.1"/>
    </source>
</evidence>
<gene>
    <name evidence="2" type="ORF">GH714_030942</name>
</gene>
<sequence>MIRSKANKVSKLVQMTRAPIRVMCKARDFYVKSMLKFAGSGKVGYGGIGGGTAQLPKSFSVNSSRAVDDDEEFKKLLRLLSAKGISELETYLHCREEVEVMHLEGNSSNTRIHCSSGNKKDFSLISTSATMAEYPSMNSKRLRLSFVEDSFTVKPNWSDLRPELLEFILSKLSFVQIIGCKTVCSSWHSYFSSLHQTPWLLLPANQEHHAPCFFSLEDNIRSRTFVVVMMLGVLGRLMGG</sequence>
<dbReference type="SUPFAM" id="SSF81383">
    <property type="entry name" value="F-box domain"/>
    <property type="match status" value="1"/>
</dbReference>
<dbReference type="Proteomes" id="UP000467840">
    <property type="component" value="Chromosome 10"/>
</dbReference>
<comment type="caution">
    <text evidence="2">The sequence shown here is derived from an EMBL/GenBank/DDBJ whole genome shotgun (WGS) entry which is preliminary data.</text>
</comment>
<dbReference type="Gene3D" id="1.20.1280.50">
    <property type="match status" value="1"/>
</dbReference>
<dbReference type="AlphaFoldDB" id="A0A6A6N3P2"/>
<dbReference type="InterPro" id="IPR036047">
    <property type="entry name" value="F-box-like_dom_sf"/>
</dbReference>
<dbReference type="InterPro" id="IPR001810">
    <property type="entry name" value="F-box_dom"/>
</dbReference>
<keyword evidence="3" id="KW-1185">Reference proteome</keyword>
<proteinExistence type="predicted"/>
<organism evidence="2 3">
    <name type="scientific">Hevea brasiliensis</name>
    <name type="common">Para rubber tree</name>
    <name type="synonym">Siphonia brasiliensis</name>
    <dbReference type="NCBI Taxonomy" id="3981"/>
    <lineage>
        <taxon>Eukaryota</taxon>
        <taxon>Viridiplantae</taxon>
        <taxon>Streptophyta</taxon>
        <taxon>Embryophyta</taxon>
        <taxon>Tracheophyta</taxon>
        <taxon>Spermatophyta</taxon>
        <taxon>Magnoliopsida</taxon>
        <taxon>eudicotyledons</taxon>
        <taxon>Gunneridae</taxon>
        <taxon>Pentapetalae</taxon>
        <taxon>rosids</taxon>
        <taxon>fabids</taxon>
        <taxon>Malpighiales</taxon>
        <taxon>Euphorbiaceae</taxon>
        <taxon>Crotonoideae</taxon>
        <taxon>Micrandreae</taxon>
        <taxon>Hevea</taxon>
    </lineage>
</organism>
<evidence type="ECO:0000313" key="3">
    <source>
        <dbReference type="Proteomes" id="UP000467840"/>
    </source>
</evidence>
<name>A0A6A6N3P2_HEVBR</name>
<accession>A0A6A6N3P2</accession>
<dbReference type="PANTHER" id="PTHR33526:SF20">
    <property type="entry name" value="VQ DOMAIN-CONTAINING PROTEIN"/>
    <property type="match status" value="1"/>
</dbReference>
<protein>
    <recommendedName>
        <fullName evidence="1">F-box domain-containing protein</fullName>
    </recommendedName>
</protein>
<reference evidence="2 3" key="1">
    <citation type="journal article" date="2020" name="Mol. Plant">
        <title>The Chromosome-Based Rubber Tree Genome Provides New Insights into Spurge Genome Evolution and Rubber Biosynthesis.</title>
        <authorList>
            <person name="Liu J."/>
            <person name="Shi C."/>
            <person name="Shi C.C."/>
            <person name="Li W."/>
            <person name="Zhang Q.J."/>
            <person name="Zhang Y."/>
            <person name="Li K."/>
            <person name="Lu H.F."/>
            <person name="Shi C."/>
            <person name="Zhu S.T."/>
            <person name="Xiao Z.Y."/>
            <person name="Nan H."/>
            <person name="Yue Y."/>
            <person name="Zhu X.G."/>
            <person name="Wu Y."/>
            <person name="Hong X.N."/>
            <person name="Fan G.Y."/>
            <person name="Tong Y."/>
            <person name="Zhang D."/>
            <person name="Mao C.L."/>
            <person name="Liu Y.L."/>
            <person name="Hao S.J."/>
            <person name="Liu W.Q."/>
            <person name="Lv M.Q."/>
            <person name="Zhang H.B."/>
            <person name="Liu Y."/>
            <person name="Hu-Tang G.R."/>
            <person name="Wang J.P."/>
            <person name="Wang J.H."/>
            <person name="Sun Y.H."/>
            <person name="Ni S.B."/>
            <person name="Chen W.B."/>
            <person name="Zhang X.C."/>
            <person name="Jiao Y.N."/>
            <person name="Eichler E.E."/>
            <person name="Li G.H."/>
            <person name="Liu X."/>
            <person name="Gao L.Z."/>
        </authorList>
    </citation>
    <scope>NUCLEOTIDE SEQUENCE [LARGE SCALE GENOMIC DNA]</scope>
    <source>
        <strain evidence="3">cv. GT1</strain>
        <tissue evidence="2">Leaf</tissue>
    </source>
</reference>
<feature type="domain" description="F-box" evidence="1">
    <location>
        <begin position="157"/>
        <end position="194"/>
    </location>
</feature>
<evidence type="ECO:0000259" key="1">
    <source>
        <dbReference type="Pfam" id="PF00646"/>
    </source>
</evidence>